<organism evidence="7 8">
    <name type="scientific">Tortispora caseinolytica NRRL Y-17796</name>
    <dbReference type="NCBI Taxonomy" id="767744"/>
    <lineage>
        <taxon>Eukaryota</taxon>
        <taxon>Fungi</taxon>
        <taxon>Dikarya</taxon>
        <taxon>Ascomycota</taxon>
        <taxon>Saccharomycotina</taxon>
        <taxon>Trigonopsidomycetes</taxon>
        <taxon>Trigonopsidales</taxon>
        <taxon>Trigonopsidaceae</taxon>
        <taxon>Tortispora</taxon>
    </lineage>
</organism>
<dbReference type="OrthoDB" id="285729at2759"/>
<sequence>MANPRQKRKNRSSIKKQTRKQKSKHRKVSIKSNPLIAANWDRNETLEQNYQRLGLKSRLGKQTGGVEKVFKPNKRTDEWASSEDENESEAVLKSTKGPKPGTGRIIRHEDGSVTVEYGTYKIDSDSDNNNDNDDDNDSDNDSDEFTGFDDKPVVRALEEQAKNGITKPRWQSDREVEWIQRLVEKHGDNYEAMFRDKKLNIYQQSVGDLKRRVKKYLKTV</sequence>
<evidence type="ECO:0000256" key="5">
    <source>
        <dbReference type="ARBA" id="ARBA00023242"/>
    </source>
</evidence>
<keyword evidence="8" id="KW-1185">Reference proteome</keyword>
<evidence type="ECO:0000313" key="8">
    <source>
        <dbReference type="Proteomes" id="UP000095023"/>
    </source>
</evidence>
<dbReference type="PANTHER" id="PTHR13243">
    <property type="entry name" value="HSPC111 PROTEIN-RELATED"/>
    <property type="match status" value="1"/>
</dbReference>
<evidence type="ECO:0000256" key="4">
    <source>
        <dbReference type="ARBA" id="ARBA00015522"/>
    </source>
</evidence>
<evidence type="ECO:0000256" key="1">
    <source>
        <dbReference type="ARBA" id="ARBA00002889"/>
    </source>
</evidence>
<dbReference type="GO" id="GO:0005730">
    <property type="term" value="C:nucleolus"/>
    <property type="evidence" value="ECO:0007669"/>
    <property type="project" value="UniProtKB-SubCell"/>
</dbReference>
<feature type="region of interest" description="Disordered" evidence="6">
    <location>
        <begin position="1"/>
        <end position="35"/>
    </location>
</feature>
<protein>
    <recommendedName>
        <fullName evidence="4">Nucleolar protein 16</fullName>
    </recommendedName>
</protein>
<accession>A0A1E4TLL7</accession>
<comment type="similarity">
    <text evidence="3">Belongs to the NOP16 family.</text>
</comment>
<evidence type="ECO:0000313" key="7">
    <source>
        <dbReference type="EMBL" id="ODV92617.1"/>
    </source>
</evidence>
<dbReference type="GO" id="GO:0030687">
    <property type="term" value="C:preribosome, large subunit precursor"/>
    <property type="evidence" value="ECO:0007669"/>
    <property type="project" value="EnsemblFungi"/>
</dbReference>
<dbReference type="Proteomes" id="UP000095023">
    <property type="component" value="Unassembled WGS sequence"/>
</dbReference>
<evidence type="ECO:0000256" key="2">
    <source>
        <dbReference type="ARBA" id="ARBA00004604"/>
    </source>
</evidence>
<keyword evidence="5" id="KW-0539">Nucleus</keyword>
<name>A0A1E4TLL7_9ASCO</name>
<dbReference type="AlphaFoldDB" id="A0A1E4TLL7"/>
<feature type="compositionally biased region" description="Basic residues" evidence="6">
    <location>
        <begin position="1"/>
        <end position="29"/>
    </location>
</feature>
<dbReference type="Pfam" id="PF09420">
    <property type="entry name" value="Nop16"/>
    <property type="match status" value="1"/>
</dbReference>
<feature type="compositionally biased region" description="Acidic residues" evidence="6">
    <location>
        <begin position="125"/>
        <end position="147"/>
    </location>
</feature>
<gene>
    <name evidence="7" type="ORF">CANCADRAFT_147638</name>
</gene>
<dbReference type="EMBL" id="KV453841">
    <property type="protein sequence ID" value="ODV92617.1"/>
    <property type="molecule type" value="Genomic_DNA"/>
</dbReference>
<feature type="region of interest" description="Disordered" evidence="6">
    <location>
        <begin position="64"/>
        <end position="150"/>
    </location>
</feature>
<reference evidence="8" key="1">
    <citation type="submission" date="2016-02" db="EMBL/GenBank/DDBJ databases">
        <title>Comparative genomics of biotechnologically important yeasts.</title>
        <authorList>
            <consortium name="DOE Joint Genome Institute"/>
            <person name="Riley R."/>
            <person name="Haridas S."/>
            <person name="Wolfe K.H."/>
            <person name="Lopes M.R."/>
            <person name="Hittinger C.T."/>
            <person name="Goker M."/>
            <person name="Salamov A."/>
            <person name="Wisecaver J."/>
            <person name="Long T.M."/>
            <person name="Aerts A.L."/>
            <person name="Barry K."/>
            <person name="Choi C."/>
            <person name="Clum A."/>
            <person name="Coughlan A.Y."/>
            <person name="Deshpande S."/>
            <person name="Douglass A.P."/>
            <person name="Hanson S.J."/>
            <person name="Klenk H.-P."/>
            <person name="Labutti K."/>
            <person name="Lapidus A."/>
            <person name="Lindquist E."/>
            <person name="Lipzen A."/>
            <person name="Meier-Kolthoff J.P."/>
            <person name="Ohm R.A."/>
            <person name="Otillar R.P."/>
            <person name="Pangilinan J."/>
            <person name="Peng Y."/>
            <person name="Rokas A."/>
            <person name="Rosa C.A."/>
            <person name="Scheuner C."/>
            <person name="Sibirny A.A."/>
            <person name="Slot J.C."/>
            <person name="Stielow J.B."/>
            <person name="Sun H."/>
            <person name="Kurtzman C.P."/>
            <person name="Blackwell M."/>
            <person name="Jeffries T.W."/>
            <person name="Grigoriev I.V."/>
        </authorList>
    </citation>
    <scope>NUCLEOTIDE SEQUENCE [LARGE SCALE GENOMIC DNA]</scope>
    <source>
        <strain evidence="8">NRRL Y-17796</strain>
    </source>
</reference>
<dbReference type="PANTHER" id="PTHR13243:SF1">
    <property type="entry name" value="NUCLEOLAR PROTEIN 16"/>
    <property type="match status" value="1"/>
</dbReference>
<comment type="subcellular location">
    <subcellularLocation>
        <location evidence="2">Nucleus</location>
        <location evidence="2">Nucleolus</location>
    </subcellularLocation>
</comment>
<evidence type="ECO:0000256" key="3">
    <source>
        <dbReference type="ARBA" id="ARBA00008479"/>
    </source>
</evidence>
<dbReference type="GO" id="GO:0042273">
    <property type="term" value="P:ribosomal large subunit biogenesis"/>
    <property type="evidence" value="ECO:0007669"/>
    <property type="project" value="EnsemblFungi"/>
</dbReference>
<dbReference type="InterPro" id="IPR019002">
    <property type="entry name" value="Ribosome_biogenesis_Nop16"/>
</dbReference>
<feature type="compositionally biased region" description="Basic and acidic residues" evidence="6">
    <location>
        <begin position="68"/>
        <end position="78"/>
    </location>
</feature>
<evidence type="ECO:0000256" key="6">
    <source>
        <dbReference type="SAM" id="MobiDB-lite"/>
    </source>
</evidence>
<comment type="function">
    <text evidence="1">Involved in the biogenesis of the 60S ribosomal subunit.</text>
</comment>
<proteinExistence type="inferred from homology"/>